<feature type="transmembrane region" description="Helical" evidence="2">
    <location>
        <begin position="201"/>
        <end position="228"/>
    </location>
</feature>
<proteinExistence type="predicted"/>
<feature type="region of interest" description="Disordered" evidence="1">
    <location>
        <begin position="1"/>
        <end position="20"/>
    </location>
</feature>
<dbReference type="AlphaFoldDB" id="A0A098LGH1"/>
<dbReference type="Pfam" id="PF02405">
    <property type="entry name" value="MlaE"/>
    <property type="match status" value="1"/>
</dbReference>
<comment type="caution">
    <text evidence="3">The sequence shown here is derived from an EMBL/GenBank/DDBJ whole genome shotgun (WGS) entry which is preliminary data.</text>
</comment>
<dbReference type="STRING" id="153721.MYP_2417"/>
<evidence type="ECO:0000313" key="4">
    <source>
        <dbReference type="Proteomes" id="UP000030185"/>
    </source>
</evidence>
<keyword evidence="2" id="KW-0472">Membrane</keyword>
<evidence type="ECO:0000313" key="3">
    <source>
        <dbReference type="EMBL" id="GAL85188.1"/>
    </source>
</evidence>
<dbReference type="OrthoDB" id="9810518at2"/>
<evidence type="ECO:0000256" key="2">
    <source>
        <dbReference type="SAM" id="Phobius"/>
    </source>
</evidence>
<dbReference type="RefSeq" id="WP_081990488.1">
    <property type="nucleotide sequence ID" value="NZ_BBLT01000004.1"/>
</dbReference>
<keyword evidence="2" id="KW-0812">Transmembrane</keyword>
<dbReference type="PANTHER" id="PTHR30188">
    <property type="entry name" value="ABC TRANSPORTER PERMEASE PROTEIN-RELATED"/>
    <property type="match status" value="1"/>
</dbReference>
<dbReference type="EMBL" id="BBLT01000004">
    <property type="protein sequence ID" value="GAL85188.1"/>
    <property type="molecule type" value="Genomic_DNA"/>
</dbReference>
<feature type="transmembrane region" description="Helical" evidence="2">
    <location>
        <begin position="240"/>
        <end position="262"/>
    </location>
</feature>
<organism evidence="3 4">
    <name type="scientific">Sporocytophaga myxococcoides</name>
    <dbReference type="NCBI Taxonomy" id="153721"/>
    <lineage>
        <taxon>Bacteria</taxon>
        <taxon>Pseudomonadati</taxon>
        <taxon>Bacteroidota</taxon>
        <taxon>Cytophagia</taxon>
        <taxon>Cytophagales</taxon>
        <taxon>Cytophagaceae</taxon>
        <taxon>Sporocytophaga</taxon>
    </lineage>
</organism>
<accession>A0A098LGH1</accession>
<reference evidence="3 4" key="1">
    <citation type="submission" date="2014-09" db="EMBL/GenBank/DDBJ databases">
        <title>Sporocytophaga myxococcoides PG-01 genome sequencing.</title>
        <authorList>
            <person name="Liu L."/>
            <person name="Gao P.J."/>
            <person name="Chen G.J."/>
            <person name="Wang L.S."/>
        </authorList>
    </citation>
    <scope>NUCLEOTIDE SEQUENCE [LARGE SCALE GENOMIC DNA]</scope>
    <source>
        <strain evidence="3 4">PG-01</strain>
    </source>
</reference>
<dbReference type="GO" id="GO:0043190">
    <property type="term" value="C:ATP-binding cassette (ABC) transporter complex"/>
    <property type="evidence" value="ECO:0007669"/>
    <property type="project" value="InterPro"/>
</dbReference>
<protein>
    <submittedName>
        <fullName evidence="3">ABC transporter permease protein</fullName>
    </submittedName>
</protein>
<dbReference type="InterPro" id="IPR030802">
    <property type="entry name" value="Permease_MalE"/>
</dbReference>
<feature type="transmembrane region" description="Helical" evidence="2">
    <location>
        <begin position="62"/>
        <end position="82"/>
    </location>
</feature>
<name>A0A098LGH1_9BACT</name>
<keyword evidence="2" id="KW-1133">Transmembrane helix</keyword>
<dbReference type="PANTHER" id="PTHR30188:SF4">
    <property type="entry name" value="PROTEIN TRIGALACTOSYLDIACYLGLYCEROL 1, CHLOROPLASTIC"/>
    <property type="match status" value="1"/>
</dbReference>
<dbReference type="GO" id="GO:0005548">
    <property type="term" value="F:phospholipid transporter activity"/>
    <property type="evidence" value="ECO:0007669"/>
    <property type="project" value="TreeGrafter"/>
</dbReference>
<dbReference type="Proteomes" id="UP000030185">
    <property type="component" value="Unassembled WGS sequence"/>
</dbReference>
<sequence length="271" mass="30156">MKKDNEQLEENTPEKSEKKNGNFFRTLGELTVFTSRFFALVWTPPYELDELFTQIFRLGYKSLFLVTTTAFIIGFVMSLQLYPSMKTFGAEDLIPNMVAIAVIREIGPVLTGLICAGKTGSGIGAEIGSMKVTDQIDAMSISGVDPYKYLVVTRVLAMTITMPFLVIYSAALSLVGSYIAVNITDDMSVTMYINSAFDYMYFYDFFPSIIKAFFFGFTIAMVSCFYGYRADYGTVGVGKAANASVVISSLIIFFLDMLAAQLSHYYQSNFV</sequence>
<keyword evidence="4" id="KW-1185">Reference proteome</keyword>
<evidence type="ECO:0000256" key="1">
    <source>
        <dbReference type="SAM" id="MobiDB-lite"/>
    </source>
</evidence>
<gene>
    <name evidence="3" type="ORF">MYP_2417</name>
</gene>
<feature type="transmembrane region" description="Helical" evidence="2">
    <location>
        <begin position="155"/>
        <end position="181"/>
    </location>
</feature>
<feature type="transmembrane region" description="Helical" evidence="2">
    <location>
        <begin position="23"/>
        <end position="42"/>
    </location>
</feature>
<dbReference type="eggNOG" id="COG0767">
    <property type="taxonomic scope" value="Bacteria"/>
</dbReference>